<feature type="region of interest" description="Disordered" evidence="1">
    <location>
        <begin position="466"/>
        <end position="494"/>
    </location>
</feature>
<organism evidence="2 3">
    <name type="scientific">Falsiroseomonas frigidaquae</name>
    <dbReference type="NCBI Taxonomy" id="487318"/>
    <lineage>
        <taxon>Bacteria</taxon>
        <taxon>Pseudomonadati</taxon>
        <taxon>Pseudomonadota</taxon>
        <taxon>Alphaproteobacteria</taxon>
        <taxon>Acetobacterales</taxon>
        <taxon>Roseomonadaceae</taxon>
        <taxon>Falsiroseomonas</taxon>
    </lineage>
</organism>
<dbReference type="PRINTS" id="PR00313">
    <property type="entry name" value="CABNDNGRPT"/>
</dbReference>
<accession>A0ABX1EUM5</accession>
<dbReference type="PROSITE" id="PS00330">
    <property type="entry name" value="HEMOLYSIN_CALCIUM"/>
    <property type="match status" value="3"/>
</dbReference>
<sequence length="837" mass="80480">MALFRINPLTGGPLLLDGSEAADIFVTFGTDGLLAPGLAVQAGAGTDTLRILAPGLLAVADAAFAALRGFETVVLRASDSASLTLGAMAEAALGPTATVTLARIATADLTVQAGGITTALRLVGRGGDDLLAGGLGSDTIVGGAGADTLSGGGGFDRLTGGSGADLFRFDPRLSGQEAGEVVVVDFTAGEDLLDFTAFEGLTAAGLLDAARQIGRVLRIDLDGLRLTLRETTLSDLAGGALLFGPAGQPLLVEEERVRLGVEGAAGAAGESIDALLFGAADLLTGSLGSDRLERSGVVEAGAGGAGADGTAGLDAEPTLLFREPQNVRTTPRGGDGAAGEAGGAGGDAAARSEAAGARLLGAVVGLDDSLLELDATGGDGGQGGAGGSGGDSAAQASSVVLDLEGQPVSGLIDTASPGGSGGAGGAGGDAGDALASLLDFVADRAPGAVMWLGTFALGGAGGSGGAGGAGGDGIFDPDLADGPDGGEGGAGGVGGAGGDAAARIRFLVATSEIAELDLAAEAIGGDGGVGGDGGAAGFGSTGNAEEFDGMLSGFRDERWDIGGAGGAGGAGGDAVAELSGNRVEAAGLAVTTVRLEASAFAGAGGRGGAGGPAGVDVETGQFEETGILLTVHPGQDGAAGADGAGGTARIILRDNLIALGGGDDLLELSLEMEGAATELDFAGNRFDGEAGQDTLDLAGVALSGVPMSGAVVDVAAGLLSLAGQAGATIARFESFVGTSQGDMFIDGAAEQVYAGAGGGDIFVFAPGHGQDSIQDFQQGEDLIDLSAFGYADFAALDIASSPPGYEYPYVVVTTSGGTGISLNFAAPTVLTADDFIL</sequence>
<gene>
    <name evidence="2" type="ORF">HB662_06090</name>
</gene>
<feature type="compositionally biased region" description="Gly residues" evidence="1">
    <location>
        <begin position="377"/>
        <end position="390"/>
    </location>
</feature>
<proteinExistence type="predicted"/>
<reference evidence="2 3" key="1">
    <citation type="submission" date="2020-03" db="EMBL/GenBank/DDBJ databases">
        <title>Roseomonas selenitidurans sp. nov. isolated from soil.</title>
        <authorList>
            <person name="Liu H."/>
        </authorList>
    </citation>
    <scope>NUCLEOTIDE SEQUENCE [LARGE SCALE GENOMIC DNA]</scope>
    <source>
        <strain evidence="2 3">JCM 15073</strain>
    </source>
</reference>
<feature type="region of interest" description="Disordered" evidence="1">
    <location>
        <begin position="303"/>
        <end position="348"/>
    </location>
</feature>
<dbReference type="Proteomes" id="UP000765160">
    <property type="component" value="Unassembled WGS sequence"/>
</dbReference>
<name>A0ABX1EUM5_9PROT</name>
<feature type="region of interest" description="Disordered" evidence="1">
    <location>
        <begin position="375"/>
        <end position="396"/>
    </location>
</feature>
<protein>
    <submittedName>
        <fullName evidence="2">Calcium-binding protein</fullName>
    </submittedName>
</protein>
<dbReference type="InterPro" id="IPR011049">
    <property type="entry name" value="Serralysin-like_metalloprot_C"/>
</dbReference>
<dbReference type="Gene3D" id="2.150.10.10">
    <property type="entry name" value="Serralysin-like metalloprotease, C-terminal"/>
    <property type="match status" value="1"/>
</dbReference>
<feature type="compositionally biased region" description="Gly residues" evidence="1">
    <location>
        <begin position="483"/>
        <end position="494"/>
    </location>
</feature>
<dbReference type="SUPFAM" id="SSF51120">
    <property type="entry name" value="beta-Roll"/>
    <property type="match status" value="1"/>
</dbReference>
<dbReference type="RefSeq" id="WP_168048257.1">
    <property type="nucleotide sequence ID" value="NZ_JAATJR010000002.1"/>
</dbReference>
<dbReference type="EMBL" id="JAAVTX010000002">
    <property type="protein sequence ID" value="NKE44339.1"/>
    <property type="molecule type" value="Genomic_DNA"/>
</dbReference>
<evidence type="ECO:0000313" key="3">
    <source>
        <dbReference type="Proteomes" id="UP000765160"/>
    </source>
</evidence>
<evidence type="ECO:0000256" key="1">
    <source>
        <dbReference type="SAM" id="MobiDB-lite"/>
    </source>
</evidence>
<evidence type="ECO:0000313" key="2">
    <source>
        <dbReference type="EMBL" id="NKE44339.1"/>
    </source>
</evidence>
<keyword evidence="3" id="KW-1185">Reference proteome</keyword>
<dbReference type="InterPro" id="IPR018511">
    <property type="entry name" value="Hemolysin-typ_Ca-bd_CS"/>
</dbReference>
<feature type="compositionally biased region" description="Gly residues" evidence="1">
    <location>
        <begin position="333"/>
        <end position="346"/>
    </location>
</feature>
<comment type="caution">
    <text evidence="2">The sequence shown here is derived from an EMBL/GenBank/DDBJ whole genome shotgun (WGS) entry which is preliminary data.</text>
</comment>